<dbReference type="Proteomes" id="UP000251341">
    <property type="component" value="Unassembled WGS sequence"/>
</dbReference>
<name>A0A315FZK3_9BURK</name>
<proteinExistence type="predicted"/>
<gene>
    <name evidence="1" type="ORF">B9Z44_03830</name>
</gene>
<evidence type="ECO:0000313" key="2">
    <source>
        <dbReference type="Proteomes" id="UP000251341"/>
    </source>
</evidence>
<dbReference type="RefSeq" id="WP_108358060.1">
    <property type="nucleotide sequence ID" value="NZ_NESP01000001.1"/>
</dbReference>
<evidence type="ECO:0000313" key="1">
    <source>
        <dbReference type="EMBL" id="PUE58797.1"/>
    </source>
</evidence>
<comment type="caution">
    <text evidence="1">The sequence shown here is derived from an EMBL/GenBank/DDBJ whole genome shotgun (WGS) entry which is preliminary data.</text>
</comment>
<dbReference type="AlphaFoldDB" id="A0A315FZK3"/>
<keyword evidence="2" id="KW-1185">Reference proteome</keyword>
<protein>
    <submittedName>
        <fullName evidence="1">Uncharacterized protein</fullName>
    </submittedName>
</protein>
<sequence>MEVRAQFESHVLALLRHRPAVHLPSARQLELMCQRQLDAETLPGWRTFWSLATHFFEGLRLVPGRSIEAPEASAASQVLSGLLLREQFNEHDMPVEDSLQVINHLLFLEQADVISQRLVSILNDWSESPELDLPTEAQLDVQSMAQLAQDVQLTAVQQVADSLAVQLARLRAKRVADDIKASLSGAQEVSRLLQHFAVGSVRQPQANVLAALRGE</sequence>
<accession>A0A315FZK3</accession>
<reference evidence="1 2" key="1">
    <citation type="submission" date="2017-04" db="EMBL/GenBank/DDBJ databases">
        <title>Unexpected and diverse lifestyles within the genus Limnohabitans.</title>
        <authorList>
            <person name="Kasalicky V."/>
            <person name="Mehrshad M."/>
            <person name="Andrei S.-A."/>
            <person name="Salcher M."/>
            <person name="Kratochvilova H."/>
            <person name="Simek K."/>
            <person name="Ghai R."/>
        </authorList>
    </citation>
    <scope>NUCLEOTIDE SEQUENCE [LARGE SCALE GENOMIC DNA]</scope>
    <source>
        <strain evidence="1 2">MWH-C5</strain>
    </source>
</reference>
<organism evidence="1 2">
    <name type="scientific">Limnohabitans curvus</name>
    <dbReference type="NCBI Taxonomy" id="323423"/>
    <lineage>
        <taxon>Bacteria</taxon>
        <taxon>Pseudomonadati</taxon>
        <taxon>Pseudomonadota</taxon>
        <taxon>Betaproteobacteria</taxon>
        <taxon>Burkholderiales</taxon>
        <taxon>Comamonadaceae</taxon>
        <taxon>Limnohabitans</taxon>
    </lineage>
</organism>
<dbReference type="EMBL" id="NESP01000001">
    <property type="protein sequence ID" value="PUE58797.1"/>
    <property type="molecule type" value="Genomic_DNA"/>
</dbReference>